<dbReference type="InterPro" id="IPR045860">
    <property type="entry name" value="Snake_toxin-like_sf"/>
</dbReference>
<dbReference type="Proteomes" id="UP001162162">
    <property type="component" value="Unassembled WGS sequence"/>
</dbReference>
<keyword evidence="2" id="KW-0325">Glycoprotein</keyword>
<sequence>TSLECYTCSSQLGVPDLRNDCEYFWYSHDARHKITQCMYSDSVCAKYVVEHSGMRWVHRSCQHHDICSVLSARYSNDMNMLLECETCADRDVCNAAQTNMASLLL</sequence>
<gene>
    <name evidence="3" type="ORF">NQ318_022441</name>
</gene>
<comment type="caution">
    <text evidence="3">The sequence shown here is derived from an EMBL/GenBank/DDBJ whole genome shotgun (WGS) entry which is preliminary data.</text>
</comment>
<proteinExistence type="predicted"/>
<evidence type="ECO:0008006" key="5">
    <source>
        <dbReference type="Google" id="ProtNLM"/>
    </source>
</evidence>
<dbReference type="SUPFAM" id="SSF57302">
    <property type="entry name" value="Snake toxin-like"/>
    <property type="match status" value="1"/>
</dbReference>
<dbReference type="GO" id="GO:0032222">
    <property type="term" value="P:regulation of synaptic transmission, cholinergic"/>
    <property type="evidence" value="ECO:0007669"/>
    <property type="project" value="InterPro"/>
</dbReference>
<protein>
    <recommendedName>
        <fullName evidence="5">Protein quiver</fullName>
    </recommendedName>
</protein>
<dbReference type="InterPro" id="IPR031424">
    <property type="entry name" value="QVR-like"/>
</dbReference>
<dbReference type="AlphaFoldDB" id="A0AAV8Z602"/>
<feature type="non-terminal residue" evidence="3">
    <location>
        <position position="1"/>
    </location>
</feature>
<dbReference type="Pfam" id="PF17064">
    <property type="entry name" value="QVR"/>
    <property type="match status" value="1"/>
</dbReference>
<feature type="non-terminal residue" evidence="3">
    <location>
        <position position="105"/>
    </location>
</feature>
<accession>A0AAV8Z602</accession>
<name>A0AAV8Z602_9CUCU</name>
<evidence type="ECO:0000313" key="3">
    <source>
        <dbReference type="EMBL" id="KAJ8959180.1"/>
    </source>
</evidence>
<dbReference type="GO" id="GO:0030431">
    <property type="term" value="P:sleep"/>
    <property type="evidence" value="ECO:0007669"/>
    <property type="project" value="InterPro"/>
</dbReference>
<evidence type="ECO:0000256" key="1">
    <source>
        <dbReference type="ARBA" id="ARBA00022729"/>
    </source>
</evidence>
<keyword evidence="4" id="KW-1185">Reference proteome</keyword>
<evidence type="ECO:0000313" key="4">
    <source>
        <dbReference type="Proteomes" id="UP001162162"/>
    </source>
</evidence>
<reference evidence="3" key="1">
    <citation type="journal article" date="2023" name="Insect Mol. Biol.">
        <title>Genome sequencing provides insights into the evolution of gene families encoding plant cell wall-degrading enzymes in longhorned beetles.</title>
        <authorList>
            <person name="Shin N.R."/>
            <person name="Okamura Y."/>
            <person name="Kirsch R."/>
            <person name="Pauchet Y."/>
        </authorList>
    </citation>
    <scope>NUCLEOTIDE SEQUENCE</scope>
    <source>
        <strain evidence="3">AMC_N1</strain>
    </source>
</reference>
<dbReference type="EMBL" id="JAPWTK010000014">
    <property type="protein sequence ID" value="KAJ8959180.1"/>
    <property type="molecule type" value="Genomic_DNA"/>
</dbReference>
<organism evidence="3 4">
    <name type="scientific">Aromia moschata</name>
    <dbReference type="NCBI Taxonomy" id="1265417"/>
    <lineage>
        <taxon>Eukaryota</taxon>
        <taxon>Metazoa</taxon>
        <taxon>Ecdysozoa</taxon>
        <taxon>Arthropoda</taxon>
        <taxon>Hexapoda</taxon>
        <taxon>Insecta</taxon>
        <taxon>Pterygota</taxon>
        <taxon>Neoptera</taxon>
        <taxon>Endopterygota</taxon>
        <taxon>Coleoptera</taxon>
        <taxon>Polyphaga</taxon>
        <taxon>Cucujiformia</taxon>
        <taxon>Chrysomeloidea</taxon>
        <taxon>Cerambycidae</taxon>
        <taxon>Cerambycinae</taxon>
        <taxon>Callichromatini</taxon>
        <taxon>Aromia</taxon>
    </lineage>
</organism>
<keyword evidence="1" id="KW-0732">Signal</keyword>
<evidence type="ECO:0000256" key="2">
    <source>
        <dbReference type="ARBA" id="ARBA00023180"/>
    </source>
</evidence>